<dbReference type="OrthoDB" id="6427463at2759"/>
<sequence length="318" mass="37835">MHYQVPRLRFMILHKIAVTLWCSDVAMDMFRQFYHFPLSSRQEKAWIKVENEVIIKASNIKKECALKGNVYHKLVVAVKRVGLFIRNMKEYIYEGLYIPHNYPKILCWTPHGTIDTGKSIKIVLKDDRISIIRRYKLASVYCLEDDIRELWTKMSPACRKLFYDKNSKVLQNDLAIYWTYYIDGKIDLFEHRIQGSVNKYGLELAFIQGSKPAALYFLQKLNDAERYELFEKYFEYFGPVYAHALNARSEHYADLIYGLLIRMDEKQRLRVFELHAYIIFVYFVEYPFDQLLEMTLNEAKYCISDECKNALILKILSL</sequence>
<protein>
    <submittedName>
        <fullName evidence="1">Uncharacterized protein</fullName>
    </submittedName>
</protein>
<accession>A0A8X7BYT2</accession>
<keyword evidence="2" id="KW-1185">Reference proteome</keyword>
<dbReference type="Proteomes" id="UP000886998">
    <property type="component" value="Unassembled WGS sequence"/>
</dbReference>
<gene>
    <name evidence="1" type="primary">Wcon_00664</name>
    <name evidence="1" type="ORF">TNIN_51401</name>
</gene>
<dbReference type="EMBL" id="BMAV01006268">
    <property type="protein sequence ID" value="GFY48003.1"/>
    <property type="molecule type" value="Genomic_DNA"/>
</dbReference>
<evidence type="ECO:0000313" key="2">
    <source>
        <dbReference type="Proteomes" id="UP000886998"/>
    </source>
</evidence>
<proteinExistence type="predicted"/>
<evidence type="ECO:0000313" key="1">
    <source>
        <dbReference type="EMBL" id="GFY48003.1"/>
    </source>
</evidence>
<name>A0A8X7BYT2_9ARAC</name>
<organism evidence="1 2">
    <name type="scientific">Trichonephila inaurata madagascariensis</name>
    <dbReference type="NCBI Taxonomy" id="2747483"/>
    <lineage>
        <taxon>Eukaryota</taxon>
        <taxon>Metazoa</taxon>
        <taxon>Ecdysozoa</taxon>
        <taxon>Arthropoda</taxon>
        <taxon>Chelicerata</taxon>
        <taxon>Arachnida</taxon>
        <taxon>Araneae</taxon>
        <taxon>Araneomorphae</taxon>
        <taxon>Entelegynae</taxon>
        <taxon>Araneoidea</taxon>
        <taxon>Nephilidae</taxon>
        <taxon>Trichonephila</taxon>
        <taxon>Trichonephila inaurata</taxon>
    </lineage>
</organism>
<dbReference type="AlphaFoldDB" id="A0A8X7BYT2"/>
<comment type="caution">
    <text evidence="1">The sequence shown here is derived from an EMBL/GenBank/DDBJ whole genome shotgun (WGS) entry which is preliminary data.</text>
</comment>
<reference evidence="1" key="1">
    <citation type="submission" date="2020-08" db="EMBL/GenBank/DDBJ databases">
        <title>Multicomponent nature underlies the extraordinary mechanical properties of spider dragline silk.</title>
        <authorList>
            <person name="Kono N."/>
            <person name="Nakamura H."/>
            <person name="Mori M."/>
            <person name="Yoshida Y."/>
            <person name="Ohtoshi R."/>
            <person name="Malay A.D."/>
            <person name="Moran D.A.P."/>
            <person name="Tomita M."/>
            <person name="Numata K."/>
            <person name="Arakawa K."/>
        </authorList>
    </citation>
    <scope>NUCLEOTIDE SEQUENCE</scope>
</reference>